<dbReference type="InterPro" id="IPR000847">
    <property type="entry name" value="LysR_HTH_N"/>
</dbReference>
<evidence type="ECO:0000313" key="8">
    <source>
        <dbReference type="Proteomes" id="UP000470384"/>
    </source>
</evidence>
<dbReference type="FunFam" id="1.10.10.10:FF:000001">
    <property type="entry name" value="LysR family transcriptional regulator"/>
    <property type="match status" value="1"/>
</dbReference>
<dbReference type="Gene3D" id="1.10.10.10">
    <property type="entry name" value="Winged helix-like DNA-binding domain superfamily/Winged helix DNA-binding domain"/>
    <property type="match status" value="1"/>
</dbReference>
<proteinExistence type="inferred from homology"/>
<comment type="similarity">
    <text evidence="1">Belongs to the LysR transcriptional regulatory family.</text>
</comment>
<dbReference type="SUPFAM" id="SSF46785">
    <property type="entry name" value="Winged helix' DNA-binding domain"/>
    <property type="match status" value="1"/>
</dbReference>
<keyword evidence="4" id="KW-0010">Activator</keyword>
<dbReference type="GO" id="GO:0003677">
    <property type="term" value="F:DNA binding"/>
    <property type="evidence" value="ECO:0007669"/>
    <property type="project" value="UniProtKB-KW"/>
</dbReference>
<dbReference type="PROSITE" id="PS50931">
    <property type="entry name" value="HTH_LYSR"/>
    <property type="match status" value="1"/>
</dbReference>
<gene>
    <name evidence="7" type="ORF">GTQ45_11780</name>
</gene>
<dbReference type="Pfam" id="PF00126">
    <property type="entry name" value="HTH_1"/>
    <property type="match status" value="1"/>
</dbReference>
<dbReference type="PRINTS" id="PR00039">
    <property type="entry name" value="HTHLYSR"/>
</dbReference>
<keyword evidence="3" id="KW-0238">DNA-binding</keyword>
<dbReference type="InterPro" id="IPR036388">
    <property type="entry name" value="WH-like_DNA-bd_sf"/>
</dbReference>
<keyword evidence="8" id="KW-1185">Reference proteome</keyword>
<protein>
    <submittedName>
        <fullName evidence="7">LysR family transcriptional regulator</fullName>
    </submittedName>
</protein>
<evidence type="ECO:0000256" key="4">
    <source>
        <dbReference type="ARBA" id="ARBA00023159"/>
    </source>
</evidence>
<evidence type="ECO:0000259" key="6">
    <source>
        <dbReference type="PROSITE" id="PS50931"/>
    </source>
</evidence>
<evidence type="ECO:0000256" key="5">
    <source>
        <dbReference type="ARBA" id="ARBA00023163"/>
    </source>
</evidence>
<comment type="caution">
    <text evidence="7">The sequence shown here is derived from an EMBL/GenBank/DDBJ whole genome shotgun (WGS) entry which is preliminary data.</text>
</comment>
<dbReference type="PANTHER" id="PTHR30346">
    <property type="entry name" value="TRANSCRIPTIONAL DUAL REGULATOR HCAR-RELATED"/>
    <property type="match status" value="1"/>
</dbReference>
<dbReference type="PANTHER" id="PTHR30346:SF26">
    <property type="entry name" value="HYDROGEN PEROXIDE-INDUCIBLE GENES ACTIVATOR"/>
    <property type="match status" value="1"/>
</dbReference>
<feature type="domain" description="HTH lysR-type" evidence="6">
    <location>
        <begin position="2"/>
        <end position="58"/>
    </location>
</feature>
<dbReference type="RefSeq" id="WP_160588478.1">
    <property type="nucleotide sequence ID" value="NZ_BMHN01000001.1"/>
</dbReference>
<dbReference type="GeneID" id="300655565"/>
<dbReference type="OrthoDB" id="9775392at2"/>
<dbReference type="InterPro" id="IPR005119">
    <property type="entry name" value="LysR_subst-bd"/>
</dbReference>
<dbReference type="Pfam" id="PF03466">
    <property type="entry name" value="LysR_substrate"/>
    <property type="match status" value="1"/>
</dbReference>
<dbReference type="EMBL" id="WXYQ01000007">
    <property type="protein sequence ID" value="NBG96413.1"/>
    <property type="molecule type" value="Genomic_DNA"/>
</dbReference>
<organism evidence="7 8">
    <name type="scientific">Pyruvatibacter mobilis</name>
    <dbReference type="NCBI Taxonomy" id="1712261"/>
    <lineage>
        <taxon>Bacteria</taxon>
        <taxon>Pseudomonadati</taxon>
        <taxon>Pseudomonadota</taxon>
        <taxon>Alphaproteobacteria</taxon>
        <taxon>Hyphomicrobiales</taxon>
        <taxon>Parvibaculaceae</taxon>
        <taxon>Pyruvatibacter</taxon>
    </lineage>
</organism>
<dbReference type="AlphaFoldDB" id="A0A845QCV3"/>
<sequence>MISTKQLVYFDAVARLKHFGRAAEDCAVSQPALSMQIQELERELGVPLIERGRSITLTAAGEDVARRAAGVLHELAAMRAAVAEQRAPLSGRLRLGVIPSIAPYLLPAVLPRLKAEYPKLELRIRETLTDYLLAQLEDGTLDVALLALPIAEAGIETLPLFDDAFLLASPADSPKPRGRRAKLDQLDAAPLLLLEEGHCLREQALSFCSLRDIENVDSFGASSLSTLVQMVAAGLGQTLLPEMSVGVEGTREGVRLMRFQAPEPSRQIGLAFRKTSPLRADFDALGAVISEARTAPAT</sequence>
<keyword evidence="2" id="KW-0805">Transcription regulation</keyword>
<dbReference type="Proteomes" id="UP000470384">
    <property type="component" value="Unassembled WGS sequence"/>
</dbReference>
<dbReference type="InterPro" id="IPR036390">
    <property type="entry name" value="WH_DNA-bd_sf"/>
</dbReference>
<dbReference type="GO" id="GO:0003700">
    <property type="term" value="F:DNA-binding transcription factor activity"/>
    <property type="evidence" value="ECO:0007669"/>
    <property type="project" value="InterPro"/>
</dbReference>
<evidence type="ECO:0000256" key="2">
    <source>
        <dbReference type="ARBA" id="ARBA00023015"/>
    </source>
</evidence>
<evidence type="ECO:0000256" key="3">
    <source>
        <dbReference type="ARBA" id="ARBA00023125"/>
    </source>
</evidence>
<evidence type="ECO:0000256" key="1">
    <source>
        <dbReference type="ARBA" id="ARBA00009437"/>
    </source>
</evidence>
<keyword evidence="5" id="KW-0804">Transcription</keyword>
<accession>A0A845QCV3</accession>
<dbReference type="CDD" id="cd08411">
    <property type="entry name" value="PBP2_OxyR"/>
    <property type="match status" value="1"/>
</dbReference>
<dbReference type="GO" id="GO:0032993">
    <property type="term" value="C:protein-DNA complex"/>
    <property type="evidence" value="ECO:0007669"/>
    <property type="project" value="TreeGrafter"/>
</dbReference>
<dbReference type="Gene3D" id="3.40.190.10">
    <property type="entry name" value="Periplasmic binding protein-like II"/>
    <property type="match status" value="2"/>
</dbReference>
<dbReference type="SUPFAM" id="SSF53850">
    <property type="entry name" value="Periplasmic binding protein-like II"/>
    <property type="match status" value="1"/>
</dbReference>
<name>A0A845QCV3_9HYPH</name>
<evidence type="ECO:0000313" key="7">
    <source>
        <dbReference type="EMBL" id="NBG96413.1"/>
    </source>
</evidence>
<reference evidence="7 8" key="1">
    <citation type="journal article" date="2016" name="Int. J. Syst. Evol. Microbiol.">
        <title>Pyruvatibacter mobilis gen. nov., sp. nov., a marine bacterium from the culture broth of Picochlorum sp. 122.</title>
        <authorList>
            <person name="Wang G."/>
            <person name="Tang M."/>
            <person name="Wu H."/>
            <person name="Dai S."/>
            <person name="Li T."/>
            <person name="Chen C."/>
            <person name="He H."/>
            <person name="Fan J."/>
            <person name="Xiang W."/>
            <person name="Li X."/>
        </authorList>
    </citation>
    <scope>NUCLEOTIDE SEQUENCE [LARGE SCALE GENOMIC DNA]</scope>
    <source>
        <strain evidence="7 8">GYP-11</strain>
    </source>
</reference>